<name>W9QQ27_9ROSA</name>
<keyword evidence="2" id="KW-1185">Reference proteome</keyword>
<protein>
    <submittedName>
        <fullName evidence="1">Uncharacterized protein</fullName>
    </submittedName>
</protein>
<reference evidence="2" key="1">
    <citation type="submission" date="2013-01" db="EMBL/GenBank/DDBJ databases">
        <title>Draft Genome Sequence of a Mulberry Tree, Morus notabilis C.K. Schneid.</title>
        <authorList>
            <person name="He N."/>
            <person name="Zhao S."/>
        </authorList>
    </citation>
    <scope>NUCLEOTIDE SEQUENCE</scope>
</reference>
<dbReference type="EMBL" id="KE343641">
    <property type="protein sequence ID" value="EXB37536.1"/>
    <property type="molecule type" value="Genomic_DNA"/>
</dbReference>
<gene>
    <name evidence="1" type="ORF">L484_004067</name>
</gene>
<evidence type="ECO:0000313" key="1">
    <source>
        <dbReference type="EMBL" id="EXB37536.1"/>
    </source>
</evidence>
<dbReference type="AlphaFoldDB" id="W9QQ27"/>
<proteinExistence type="predicted"/>
<dbReference type="Proteomes" id="UP000030645">
    <property type="component" value="Unassembled WGS sequence"/>
</dbReference>
<sequence length="83" mass="9430">MFGDQNPFDGSCHSEETDVSKVALVEKWHISDKVDCQVRAGNLGWAVSNGQGLDCLYTQTVRLGPTQFLMEFYQVRKDFLKDQ</sequence>
<evidence type="ECO:0000313" key="2">
    <source>
        <dbReference type="Proteomes" id="UP000030645"/>
    </source>
</evidence>
<accession>W9QQ27</accession>
<organism evidence="1 2">
    <name type="scientific">Morus notabilis</name>
    <dbReference type="NCBI Taxonomy" id="981085"/>
    <lineage>
        <taxon>Eukaryota</taxon>
        <taxon>Viridiplantae</taxon>
        <taxon>Streptophyta</taxon>
        <taxon>Embryophyta</taxon>
        <taxon>Tracheophyta</taxon>
        <taxon>Spermatophyta</taxon>
        <taxon>Magnoliopsida</taxon>
        <taxon>eudicotyledons</taxon>
        <taxon>Gunneridae</taxon>
        <taxon>Pentapetalae</taxon>
        <taxon>rosids</taxon>
        <taxon>fabids</taxon>
        <taxon>Rosales</taxon>
        <taxon>Moraceae</taxon>
        <taxon>Moreae</taxon>
        <taxon>Morus</taxon>
    </lineage>
</organism>